<dbReference type="GO" id="GO:0009252">
    <property type="term" value="P:peptidoglycan biosynthetic process"/>
    <property type="evidence" value="ECO:0007669"/>
    <property type="project" value="UniProtKB-KW"/>
</dbReference>
<evidence type="ECO:0000313" key="11">
    <source>
        <dbReference type="EMBL" id="KKQ44123.1"/>
    </source>
</evidence>
<dbReference type="PATRIC" id="fig|1618546.3.peg.733"/>
<feature type="active site" description="Acyl-ester intermediate" evidence="7">
    <location>
        <position position="91"/>
    </location>
</feature>
<evidence type="ECO:0000256" key="9">
    <source>
        <dbReference type="RuleBase" id="RU004016"/>
    </source>
</evidence>
<evidence type="ECO:0000256" key="7">
    <source>
        <dbReference type="PIRSR" id="PIRSR618044-1"/>
    </source>
</evidence>
<proteinExistence type="inferred from homology"/>
<dbReference type="InterPro" id="IPR018044">
    <property type="entry name" value="Peptidase_S11"/>
</dbReference>
<evidence type="ECO:0000256" key="4">
    <source>
        <dbReference type="ARBA" id="ARBA00022960"/>
    </source>
</evidence>
<dbReference type="AlphaFoldDB" id="A0A0G0HLW0"/>
<evidence type="ECO:0000256" key="2">
    <source>
        <dbReference type="ARBA" id="ARBA00022729"/>
    </source>
</evidence>
<evidence type="ECO:0000259" key="10">
    <source>
        <dbReference type="Pfam" id="PF00768"/>
    </source>
</evidence>
<dbReference type="InterPro" id="IPR001967">
    <property type="entry name" value="Peptidase_S11_N"/>
</dbReference>
<reference evidence="11" key="1">
    <citation type="journal article" date="2015" name="Nature">
        <title>rRNA introns, odd ribosomes, and small enigmatic genomes across a large radiation of phyla.</title>
        <authorList>
            <person name="Brown C.T."/>
            <person name="Hug L.A."/>
            <person name="Thomas B.C."/>
            <person name="Sharon I."/>
            <person name="Castelle C.J."/>
            <person name="Singh A."/>
            <person name="Wilkins M.J."/>
            <person name="Williams K.H."/>
            <person name="Banfield J.F."/>
        </authorList>
    </citation>
    <scope>NUCLEOTIDE SEQUENCE [LARGE SCALE GENOMIC DNA]</scope>
</reference>
<comment type="similarity">
    <text evidence="1 9">Belongs to the peptidase S11 family.</text>
</comment>
<evidence type="ECO:0000256" key="1">
    <source>
        <dbReference type="ARBA" id="ARBA00007164"/>
    </source>
</evidence>
<feature type="domain" description="Peptidase S11 D-alanyl-D-alanine carboxypeptidase A N-terminal" evidence="10">
    <location>
        <begin position="60"/>
        <end position="281"/>
    </location>
</feature>
<dbReference type="InterPro" id="IPR012338">
    <property type="entry name" value="Beta-lactam/transpept-like"/>
</dbReference>
<keyword evidence="5" id="KW-0573">Peptidoglycan synthesis</keyword>
<feature type="active site" description="Proton acceptor" evidence="7">
    <location>
        <position position="94"/>
    </location>
</feature>
<comment type="caution">
    <text evidence="11">The sequence shown here is derived from an EMBL/GenBank/DDBJ whole genome shotgun (WGS) entry which is preliminary data.</text>
</comment>
<dbReference type="GO" id="GO:0071555">
    <property type="term" value="P:cell wall organization"/>
    <property type="evidence" value="ECO:0007669"/>
    <property type="project" value="UniProtKB-KW"/>
</dbReference>
<sequence length="300" mass="32984">MKFLVSLVLSFFSIIIITVALVNINRDATKPSLVLGQIVTTTPTPTKNLNAVKISDQELPLLTAQSAVVLDIKSKKLLLDKNSTLRLYPASTTKLATAIVAMDYYPLDRVLKVDGVKVEGQKMKLLEGESITVADLIRGLLMFSANDAAEVLANSFPGGKANFVTAMNLKVSQLDLADTVFENPTGLDNENQYTTAFDLAKMANYAIERPFIAQTVRTKKAIVTSTDRKVIHNLTNINELLGVVPGVLGIKTGWTENAKENLVTYIERDNGKLIIVVLGSDDRFGETKKIIDWVFESYKF</sequence>
<evidence type="ECO:0000256" key="5">
    <source>
        <dbReference type="ARBA" id="ARBA00022984"/>
    </source>
</evidence>
<dbReference type="PANTHER" id="PTHR21581">
    <property type="entry name" value="D-ALANYL-D-ALANINE CARBOXYPEPTIDASE"/>
    <property type="match status" value="1"/>
</dbReference>
<name>A0A0G0HLW0_9BACT</name>
<keyword evidence="3" id="KW-0378">Hydrolase</keyword>
<dbReference type="Gene3D" id="3.40.710.10">
    <property type="entry name" value="DD-peptidase/beta-lactamase superfamily"/>
    <property type="match status" value="1"/>
</dbReference>
<gene>
    <name evidence="11" type="ORF">US62_C0032G0007</name>
</gene>
<keyword evidence="4" id="KW-0133">Cell shape</keyword>
<dbReference type="GO" id="GO:0006508">
    <property type="term" value="P:proteolysis"/>
    <property type="evidence" value="ECO:0007669"/>
    <property type="project" value="InterPro"/>
</dbReference>
<dbReference type="GO" id="GO:0008360">
    <property type="term" value="P:regulation of cell shape"/>
    <property type="evidence" value="ECO:0007669"/>
    <property type="project" value="UniProtKB-KW"/>
</dbReference>
<dbReference type="GO" id="GO:0009002">
    <property type="term" value="F:serine-type D-Ala-D-Ala carboxypeptidase activity"/>
    <property type="evidence" value="ECO:0007669"/>
    <property type="project" value="InterPro"/>
</dbReference>
<evidence type="ECO:0000256" key="6">
    <source>
        <dbReference type="ARBA" id="ARBA00023316"/>
    </source>
</evidence>
<organism evidence="11">
    <name type="scientific">Candidatus Woesebacteria bacterium GW2011_GWA1_37_8</name>
    <dbReference type="NCBI Taxonomy" id="1618546"/>
    <lineage>
        <taxon>Bacteria</taxon>
        <taxon>Candidatus Woeseibacteriota</taxon>
    </lineage>
</organism>
<dbReference type="EMBL" id="LBTR01000032">
    <property type="protein sequence ID" value="KKQ44123.1"/>
    <property type="molecule type" value="Genomic_DNA"/>
</dbReference>
<dbReference type="PRINTS" id="PR00725">
    <property type="entry name" value="DADACBPTASE1"/>
</dbReference>
<accession>A0A0G0HLW0</accession>
<feature type="binding site" evidence="8">
    <location>
        <position position="251"/>
    </location>
    <ligand>
        <name>substrate</name>
    </ligand>
</feature>
<evidence type="ECO:0000256" key="3">
    <source>
        <dbReference type="ARBA" id="ARBA00022801"/>
    </source>
</evidence>
<dbReference type="PANTHER" id="PTHR21581:SF6">
    <property type="entry name" value="TRAFFICKING PROTEIN PARTICLE COMPLEX SUBUNIT 12"/>
    <property type="match status" value="1"/>
</dbReference>
<protein>
    <recommendedName>
        <fullName evidence="10">Peptidase S11 D-alanyl-D-alanine carboxypeptidase A N-terminal domain-containing protein</fullName>
    </recommendedName>
</protein>
<evidence type="ECO:0000256" key="8">
    <source>
        <dbReference type="PIRSR" id="PIRSR618044-2"/>
    </source>
</evidence>
<dbReference type="SUPFAM" id="SSF56601">
    <property type="entry name" value="beta-lactamase/transpeptidase-like"/>
    <property type="match status" value="1"/>
</dbReference>
<dbReference type="Proteomes" id="UP000034603">
    <property type="component" value="Unassembled WGS sequence"/>
</dbReference>
<dbReference type="Pfam" id="PF00768">
    <property type="entry name" value="Peptidase_S11"/>
    <property type="match status" value="1"/>
</dbReference>
<keyword evidence="6" id="KW-0961">Cell wall biogenesis/degradation</keyword>
<feature type="active site" evidence="7">
    <location>
        <position position="144"/>
    </location>
</feature>
<keyword evidence="2" id="KW-0732">Signal</keyword>